<keyword evidence="3" id="KW-1185">Reference proteome</keyword>
<evidence type="ECO:0000313" key="2">
    <source>
        <dbReference type="EMBL" id="PIC36543.1"/>
    </source>
</evidence>
<dbReference type="Proteomes" id="UP000230233">
    <property type="component" value="Chromosome IV"/>
</dbReference>
<accession>A0A2G5UAR7</accession>
<feature type="compositionally biased region" description="Acidic residues" evidence="1">
    <location>
        <begin position="29"/>
        <end position="41"/>
    </location>
</feature>
<gene>
    <name evidence="2" type="primary">Cnig_chr_IV.g15490</name>
    <name evidence="2" type="ORF">B9Z55_015490</name>
</gene>
<protein>
    <submittedName>
        <fullName evidence="2">Uncharacterized protein</fullName>
    </submittedName>
</protein>
<organism evidence="2 3">
    <name type="scientific">Caenorhabditis nigoni</name>
    <dbReference type="NCBI Taxonomy" id="1611254"/>
    <lineage>
        <taxon>Eukaryota</taxon>
        <taxon>Metazoa</taxon>
        <taxon>Ecdysozoa</taxon>
        <taxon>Nematoda</taxon>
        <taxon>Chromadorea</taxon>
        <taxon>Rhabditida</taxon>
        <taxon>Rhabditina</taxon>
        <taxon>Rhabditomorpha</taxon>
        <taxon>Rhabditoidea</taxon>
        <taxon>Rhabditidae</taxon>
        <taxon>Peloderinae</taxon>
        <taxon>Caenorhabditis</taxon>
    </lineage>
</organism>
<sequence length="120" mass="14098">MPQEELLEAKETLKLDLNDRWCPQKSEEYSDDEQDDEEEEQTVSNESSKRNLNAEDLILPFNCCHDYKKWTGIQVMEFFSQLNTIELGAPSLKSFCKQYSTLYQQLIPDEKNEAYSFAKI</sequence>
<dbReference type="AlphaFoldDB" id="A0A2G5UAR7"/>
<reference evidence="3" key="1">
    <citation type="submission" date="2017-10" db="EMBL/GenBank/DDBJ databases">
        <title>Rapid genome shrinkage in a self-fertile nematode reveals novel sperm competition proteins.</title>
        <authorList>
            <person name="Yin D."/>
            <person name="Schwarz E.M."/>
            <person name="Thomas C.G."/>
            <person name="Felde R.L."/>
            <person name="Korf I.F."/>
            <person name="Cutter A.D."/>
            <person name="Schartner C.M."/>
            <person name="Ralston E.J."/>
            <person name="Meyer B.J."/>
            <person name="Haag E.S."/>
        </authorList>
    </citation>
    <scope>NUCLEOTIDE SEQUENCE [LARGE SCALE GENOMIC DNA]</scope>
    <source>
        <strain evidence="3">JU1422</strain>
    </source>
</reference>
<comment type="caution">
    <text evidence="2">The sequence shown here is derived from an EMBL/GenBank/DDBJ whole genome shotgun (WGS) entry which is preliminary data.</text>
</comment>
<name>A0A2G5UAR7_9PELO</name>
<dbReference type="EMBL" id="PDUG01000004">
    <property type="protein sequence ID" value="PIC36543.1"/>
    <property type="molecule type" value="Genomic_DNA"/>
</dbReference>
<dbReference type="OrthoDB" id="10522939at2759"/>
<evidence type="ECO:0000313" key="3">
    <source>
        <dbReference type="Proteomes" id="UP000230233"/>
    </source>
</evidence>
<feature type="region of interest" description="Disordered" evidence="1">
    <location>
        <begin position="24"/>
        <end position="49"/>
    </location>
</feature>
<evidence type="ECO:0000256" key="1">
    <source>
        <dbReference type="SAM" id="MobiDB-lite"/>
    </source>
</evidence>
<proteinExistence type="predicted"/>